<protein>
    <submittedName>
        <fullName evidence="1">Uncharacterized protein</fullName>
    </submittedName>
</protein>
<comment type="caution">
    <text evidence="1">The sequence shown here is derived from an EMBL/GenBank/DDBJ whole genome shotgun (WGS) entry which is preliminary data.</text>
</comment>
<dbReference type="EMBL" id="QBML01000030">
    <property type="protein sequence ID" value="PZO37532.1"/>
    <property type="molecule type" value="Genomic_DNA"/>
</dbReference>
<dbReference type="AlphaFoldDB" id="A0A2W4VYU9"/>
<accession>A0A2W4VYU9</accession>
<organism evidence="1 2">
    <name type="scientific">Pseudanabaena frigida</name>
    <dbReference type="NCBI Taxonomy" id="945775"/>
    <lineage>
        <taxon>Bacteria</taxon>
        <taxon>Bacillati</taxon>
        <taxon>Cyanobacteriota</taxon>
        <taxon>Cyanophyceae</taxon>
        <taxon>Pseudanabaenales</taxon>
        <taxon>Pseudanabaenaceae</taxon>
        <taxon>Pseudanabaena</taxon>
    </lineage>
</organism>
<evidence type="ECO:0000313" key="2">
    <source>
        <dbReference type="Proteomes" id="UP000249467"/>
    </source>
</evidence>
<reference evidence="1 2" key="1">
    <citation type="submission" date="2018-04" db="EMBL/GenBank/DDBJ databases">
        <authorList>
            <person name="Go L.Y."/>
            <person name="Mitchell J.A."/>
        </authorList>
    </citation>
    <scope>NUCLEOTIDE SEQUENCE [LARGE SCALE GENOMIC DNA]</scope>
    <source>
        <strain evidence="1">ULC066bin1</strain>
    </source>
</reference>
<gene>
    <name evidence="1" type="ORF">DCF19_18695</name>
</gene>
<dbReference type="Proteomes" id="UP000249467">
    <property type="component" value="Unassembled WGS sequence"/>
</dbReference>
<sequence length="65" mass="7374">MYSKVWLCQTFEKKNIRERNHGDVSWQSAHDRIINLSGQLLGTDVSDQRIDNCELRNGLAGAIAT</sequence>
<name>A0A2W4VYU9_9CYAN</name>
<evidence type="ECO:0000313" key="1">
    <source>
        <dbReference type="EMBL" id="PZO37532.1"/>
    </source>
</evidence>
<proteinExistence type="predicted"/>
<reference evidence="1 2" key="2">
    <citation type="submission" date="2018-06" db="EMBL/GenBank/DDBJ databases">
        <title>Metagenomic assembly of (sub)arctic Cyanobacteria and their associated microbiome from non-axenic cultures.</title>
        <authorList>
            <person name="Baurain D."/>
        </authorList>
    </citation>
    <scope>NUCLEOTIDE SEQUENCE [LARGE SCALE GENOMIC DNA]</scope>
    <source>
        <strain evidence="1">ULC066bin1</strain>
    </source>
</reference>